<name>A0A8U0IEX9_9EURY</name>
<keyword evidence="2" id="KW-1185">Reference proteome</keyword>
<sequence length="66" mass="7137">MPAKVTPRRSADTLDSGEDEFVERLTSGDCEKPPNFERIVAVNRGAESVEAEEATVLETGPNRCSA</sequence>
<accession>A0A8U0IEX9</accession>
<gene>
    <name evidence="1" type="ORF">M0R88_10045</name>
</gene>
<evidence type="ECO:0000313" key="1">
    <source>
        <dbReference type="EMBL" id="UPV98873.1"/>
    </source>
</evidence>
<dbReference type="EMBL" id="CP096658">
    <property type="protein sequence ID" value="UPV98873.1"/>
    <property type="molecule type" value="Genomic_DNA"/>
</dbReference>
<dbReference type="AlphaFoldDB" id="A0A8U0IEX9"/>
<protein>
    <submittedName>
        <fullName evidence="1">Uncharacterized protein</fullName>
    </submittedName>
</protein>
<dbReference type="GeneID" id="72190198"/>
<reference evidence="1" key="1">
    <citation type="submission" date="2022-04" db="EMBL/GenBank/DDBJ databases">
        <title>Diverse halophilic archaea isolated from saline environments.</title>
        <authorList>
            <person name="Cui H.-L."/>
        </authorList>
    </citation>
    <scope>NUCLEOTIDE SEQUENCE</scope>
    <source>
        <strain evidence="1">XZYJT40</strain>
    </source>
</reference>
<organism evidence="1 2">
    <name type="scientific">Halorussus gelatinilyticus</name>
    <dbReference type="NCBI Taxonomy" id="2937524"/>
    <lineage>
        <taxon>Archaea</taxon>
        <taxon>Methanobacteriati</taxon>
        <taxon>Methanobacteriota</taxon>
        <taxon>Stenosarchaea group</taxon>
        <taxon>Halobacteria</taxon>
        <taxon>Halobacteriales</taxon>
        <taxon>Haladaptataceae</taxon>
        <taxon>Halorussus</taxon>
    </lineage>
</organism>
<dbReference type="Proteomes" id="UP000830434">
    <property type="component" value="Chromosome"/>
</dbReference>
<evidence type="ECO:0000313" key="2">
    <source>
        <dbReference type="Proteomes" id="UP000830434"/>
    </source>
</evidence>
<proteinExistence type="predicted"/>
<dbReference type="KEGG" id="haxz:M0R88_10045"/>
<dbReference type="RefSeq" id="WP_248653378.1">
    <property type="nucleotide sequence ID" value="NZ_CP096658.1"/>
</dbReference>